<dbReference type="GO" id="GO:0000155">
    <property type="term" value="F:phosphorelay sensor kinase activity"/>
    <property type="evidence" value="ECO:0007669"/>
    <property type="project" value="InterPro"/>
</dbReference>
<keyword evidence="10 11" id="KW-0472">Membrane</keyword>
<dbReference type="RefSeq" id="WP_120333289.1">
    <property type="nucleotide sequence ID" value="NZ_MCAQ01000003.1"/>
</dbReference>
<dbReference type="InterPro" id="IPR003661">
    <property type="entry name" value="HisK_dim/P_dom"/>
</dbReference>
<dbReference type="InterPro" id="IPR003660">
    <property type="entry name" value="HAMP_dom"/>
</dbReference>
<dbReference type="InterPro" id="IPR003594">
    <property type="entry name" value="HATPase_dom"/>
</dbReference>
<feature type="transmembrane region" description="Helical" evidence="11">
    <location>
        <begin position="7"/>
        <end position="29"/>
    </location>
</feature>
<dbReference type="EC" id="2.7.13.3" evidence="3"/>
<name>A0A420G4S0_9SPHI</name>
<dbReference type="Proteomes" id="UP000286402">
    <property type="component" value="Unassembled WGS sequence"/>
</dbReference>
<comment type="subcellular location">
    <subcellularLocation>
        <location evidence="2">Membrane</location>
    </subcellularLocation>
</comment>
<dbReference type="PANTHER" id="PTHR45436">
    <property type="entry name" value="SENSOR HISTIDINE KINASE YKOH"/>
    <property type="match status" value="1"/>
</dbReference>
<evidence type="ECO:0000256" key="3">
    <source>
        <dbReference type="ARBA" id="ARBA00012438"/>
    </source>
</evidence>
<dbReference type="InterPro" id="IPR036097">
    <property type="entry name" value="HisK_dim/P_sf"/>
</dbReference>
<keyword evidence="5" id="KW-0808">Transferase</keyword>
<keyword evidence="9" id="KW-0902">Two-component regulatory system</keyword>
<comment type="caution">
    <text evidence="14">The sequence shown here is derived from an EMBL/GenBank/DDBJ whole genome shotgun (WGS) entry which is preliminary data.</text>
</comment>
<evidence type="ECO:0000259" key="12">
    <source>
        <dbReference type="PROSITE" id="PS50109"/>
    </source>
</evidence>
<accession>A0A420G4S0</accession>
<keyword evidence="15" id="KW-1185">Reference proteome</keyword>
<evidence type="ECO:0000313" key="15">
    <source>
        <dbReference type="Proteomes" id="UP000286402"/>
    </source>
</evidence>
<dbReference type="PANTHER" id="PTHR45436:SF5">
    <property type="entry name" value="SENSOR HISTIDINE KINASE TRCS"/>
    <property type="match status" value="1"/>
</dbReference>
<dbReference type="InterPro" id="IPR005467">
    <property type="entry name" value="His_kinase_dom"/>
</dbReference>
<gene>
    <name evidence="14" type="ORF">BCY89_23195</name>
</gene>
<evidence type="ECO:0000256" key="10">
    <source>
        <dbReference type="ARBA" id="ARBA00023136"/>
    </source>
</evidence>
<dbReference type="InterPro" id="IPR004358">
    <property type="entry name" value="Sig_transdc_His_kin-like_C"/>
</dbReference>
<dbReference type="SUPFAM" id="SSF47384">
    <property type="entry name" value="Homodimeric domain of signal transducing histidine kinase"/>
    <property type="match status" value="1"/>
</dbReference>
<feature type="transmembrane region" description="Helical" evidence="11">
    <location>
        <begin position="154"/>
        <end position="177"/>
    </location>
</feature>
<dbReference type="SMART" id="SM00387">
    <property type="entry name" value="HATPase_c"/>
    <property type="match status" value="1"/>
</dbReference>
<dbReference type="Pfam" id="PF00512">
    <property type="entry name" value="HisKA"/>
    <property type="match status" value="1"/>
</dbReference>
<dbReference type="Gene3D" id="3.30.565.10">
    <property type="entry name" value="Histidine kinase-like ATPase, C-terminal domain"/>
    <property type="match status" value="1"/>
</dbReference>
<evidence type="ECO:0000256" key="8">
    <source>
        <dbReference type="ARBA" id="ARBA00022989"/>
    </source>
</evidence>
<dbReference type="SMART" id="SM00304">
    <property type="entry name" value="HAMP"/>
    <property type="match status" value="1"/>
</dbReference>
<evidence type="ECO:0000256" key="1">
    <source>
        <dbReference type="ARBA" id="ARBA00000085"/>
    </source>
</evidence>
<evidence type="ECO:0000256" key="2">
    <source>
        <dbReference type="ARBA" id="ARBA00004370"/>
    </source>
</evidence>
<evidence type="ECO:0000256" key="7">
    <source>
        <dbReference type="ARBA" id="ARBA00022777"/>
    </source>
</evidence>
<comment type="catalytic activity">
    <reaction evidence="1">
        <text>ATP + protein L-histidine = ADP + protein N-phospho-L-histidine.</text>
        <dbReference type="EC" id="2.7.13.3"/>
    </reaction>
</comment>
<keyword evidence="4" id="KW-0597">Phosphoprotein</keyword>
<sequence length="459" mass="53151">MNLKKKIAISFSIAFSVLFGMAMLIIYYASFDFRKDQFRQRLIDKLDNISHYIASNPYFNRQSYKNYFHDDEDGLFYEDVIILDKNKQLVFSTVKDQTITWNASIVNRLTQEKQIFYFQDQYETLAKYYRINGLPYYIIVKAQDYSGNEKMDHLALVLTILFVLSAVLVWIFSYNLIQRLLIPLDKLKDNITQINASKLTKPVEYTGHTDEIAVLTRAFNTMLLRLSAAFESQKEFNSSASHELRTPLARMSFQLENLYHQNQLSEDVKQVLRNISKETLHLSEVTDSLMLLSKFDSERLKMTYTEERIDEIIFMAYEKVAKVFPDLQLDFSISGIEDPKLSIFCSAQLIEIAFVNLFKNAALYSDTREVKVMIVESTWELKVLVSNTGPALSTIDQKRIFDAFSRGENASETTGSGLGLRIVQRIMQSHQATIAYQADLKQSTHTFVLLFKLFLNQKG</sequence>
<evidence type="ECO:0000313" key="14">
    <source>
        <dbReference type="EMBL" id="RKF40206.1"/>
    </source>
</evidence>
<feature type="domain" description="Histidine kinase" evidence="12">
    <location>
        <begin position="239"/>
        <end position="455"/>
    </location>
</feature>
<evidence type="ECO:0000256" key="9">
    <source>
        <dbReference type="ARBA" id="ARBA00023012"/>
    </source>
</evidence>
<keyword evidence="8 11" id="KW-1133">Transmembrane helix</keyword>
<dbReference type="SMART" id="SM00388">
    <property type="entry name" value="HisKA"/>
    <property type="match status" value="1"/>
</dbReference>
<reference evidence="14 15" key="1">
    <citation type="submission" date="2016-07" db="EMBL/GenBank/DDBJ databases">
        <title>Genome analysis of Sphingobacterium siyangense T12B17.</title>
        <authorList>
            <person name="Xu D."/>
            <person name="Su Y."/>
            <person name="Zheng S."/>
        </authorList>
    </citation>
    <scope>NUCLEOTIDE SEQUENCE [LARGE SCALE GENOMIC DNA]</scope>
    <source>
        <strain evidence="14 15">T12B17</strain>
    </source>
</reference>
<dbReference type="InterPro" id="IPR036890">
    <property type="entry name" value="HATPase_C_sf"/>
</dbReference>
<dbReference type="GO" id="GO:0005886">
    <property type="term" value="C:plasma membrane"/>
    <property type="evidence" value="ECO:0007669"/>
    <property type="project" value="TreeGrafter"/>
</dbReference>
<evidence type="ECO:0000256" key="4">
    <source>
        <dbReference type="ARBA" id="ARBA00022553"/>
    </source>
</evidence>
<protein>
    <recommendedName>
        <fullName evidence="3">histidine kinase</fullName>
        <ecNumber evidence="3">2.7.13.3</ecNumber>
    </recommendedName>
</protein>
<dbReference type="SUPFAM" id="SSF158472">
    <property type="entry name" value="HAMP domain-like"/>
    <property type="match status" value="1"/>
</dbReference>
<evidence type="ECO:0000256" key="11">
    <source>
        <dbReference type="SAM" id="Phobius"/>
    </source>
</evidence>
<dbReference type="PROSITE" id="PS50109">
    <property type="entry name" value="HIS_KIN"/>
    <property type="match status" value="1"/>
</dbReference>
<dbReference type="SUPFAM" id="SSF55874">
    <property type="entry name" value="ATPase domain of HSP90 chaperone/DNA topoisomerase II/histidine kinase"/>
    <property type="match status" value="1"/>
</dbReference>
<dbReference type="CDD" id="cd00082">
    <property type="entry name" value="HisKA"/>
    <property type="match status" value="1"/>
</dbReference>
<dbReference type="PROSITE" id="PS50885">
    <property type="entry name" value="HAMP"/>
    <property type="match status" value="1"/>
</dbReference>
<dbReference type="PRINTS" id="PR00344">
    <property type="entry name" value="BCTRLSENSOR"/>
</dbReference>
<dbReference type="InterPro" id="IPR050428">
    <property type="entry name" value="TCS_sensor_his_kinase"/>
</dbReference>
<evidence type="ECO:0000256" key="5">
    <source>
        <dbReference type="ARBA" id="ARBA00022679"/>
    </source>
</evidence>
<evidence type="ECO:0000259" key="13">
    <source>
        <dbReference type="PROSITE" id="PS50885"/>
    </source>
</evidence>
<evidence type="ECO:0000256" key="6">
    <source>
        <dbReference type="ARBA" id="ARBA00022692"/>
    </source>
</evidence>
<keyword evidence="7" id="KW-0418">Kinase</keyword>
<dbReference type="Gene3D" id="6.10.340.10">
    <property type="match status" value="1"/>
</dbReference>
<organism evidence="14 15">
    <name type="scientific">Sphingobacterium siyangense</name>
    <dbReference type="NCBI Taxonomy" id="459529"/>
    <lineage>
        <taxon>Bacteria</taxon>
        <taxon>Pseudomonadati</taxon>
        <taxon>Bacteroidota</taxon>
        <taxon>Sphingobacteriia</taxon>
        <taxon>Sphingobacteriales</taxon>
        <taxon>Sphingobacteriaceae</taxon>
        <taxon>Sphingobacterium</taxon>
    </lineage>
</organism>
<dbReference type="Pfam" id="PF02518">
    <property type="entry name" value="HATPase_c"/>
    <property type="match status" value="1"/>
</dbReference>
<dbReference type="Gene3D" id="1.10.287.130">
    <property type="match status" value="1"/>
</dbReference>
<dbReference type="AlphaFoldDB" id="A0A420G4S0"/>
<dbReference type="CDD" id="cd06225">
    <property type="entry name" value="HAMP"/>
    <property type="match status" value="1"/>
</dbReference>
<keyword evidence="6 11" id="KW-0812">Transmembrane</keyword>
<dbReference type="EMBL" id="MCAQ01000003">
    <property type="protein sequence ID" value="RKF40206.1"/>
    <property type="molecule type" value="Genomic_DNA"/>
</dbReference>
<feature type="domain" description="HAMP" evidence="13">
    <location>
        <begin position="178"/>
        <end position="231"/>
    </location>
</feature>
<proteinExistence type="predicted"/>